<proteinExistence type="predicted"/>
<feature type="domain" description="Helicase ATP-binding" evidence="7">
    <location>
        <begin position="128"/>
        <end position="337"/>
    </location>
</feature>
<feature type="compositionally biased region" description="Polar residues" evidence="5">
    <location>
        <begin position="94"/>
        <end position="106"/>
    </location>
</feature>
<dbReference type="SMART" id="SM00487">
    <property type="entry name" value="DEXDc"/>
    <property type="match status" value="1"/>
</dbReference>
<keyword evidence="4" id="KW-0067">ATP-binding</keyword>
<evidence type="ECO:0000313" key="9">
    <source>
        <dbReference type="EMBL" id="GMH22628.1"/>
    </source>
</evidence>
<dbReference type="GO" id="GO:0004386">
    <property type="term" value="F:helicase activity"/>
    <property type="evidence" value="ECO:0007669"/>
    <property type="project" value="UniProtKB-KW"/>
</dbReference>
<name>A0AAD3T490_NEPGR</name>
<evidence type="ECO:0000256" key="6">
    <source>
        <dbReference type="SAM" id="SignalP"/>
    </source>
</evidence>
<dbReference type="Gene3D" id="3.40.50.300">
    <property type="entry name" value="P-loop containing nucleotide triphosphate hydrolases"/>
    <property type="match status" value="1"/>
</dbReference>
<feature type="chain" id="PRO_5041982905" description="DEAD-box ATP-dependent RNA helicase 39" evidence="6">
    <location>
        <begin position="27"/>
        <end position="362"/>
    </location>
</feature>
<protein>
    <recommendedName>
        <fullName evidence="11">DEAD-box ATP-dependent RNA helicase 39</fullName>
    </recommendedName>
</protein>
<evidence type="ECO:0000256" key="3">
    <source>
        <dbReference type="ARBA" id="ARBA00022806"/>
    </source>
</evidence>
<evidence type="ECO:0000256" key="5">
    <source>
        <dbReference type="SAM" id="MobiDB-lite"/>
    </source>
</evidence>
<dbReference type="GO" id="GO:0005524">
    <property type="term" value="F:ATP binding"/>
    <property type="evidence" value="ECO:0007669"/>
    <property type="project" value="UniProtKB-KW"/>
</dbReference>
<feature type="signal peptide" evidence="6">
    <location>
        <begin position="1"/>
        <end position="26"/>
    </location>
</feature>
<dbReference type="InterPro" id="IPR027417">
    <property type="entry name" value="P-loop_NTPase"/>
</dbReference>
<feature type="region of interest" description="Disordered" evidence="5">
    <location>
        <begin position="40"/>
        <end position="64"/>
    </location>
</feature>
<evidence type="ECO:0000256" key="4">
    <source>
        <dbReference type="ARBA" id="ARBA00022840"/>
    </source>
</evidence>
<keyword evidence="10" id="KW-1185">Reference proteome</keyword>
<evidence type="ECO:0000259" key="7">
    <source>
        <dbReference type="SMART" id="SM00487"/>
    </source>
</evidence>
<dbReference type="InterPro" id="IPR036053">
    <property type="entry name" value="PABP-dom"/>
</dbReference>
<keyword evidence="1" id="KW-0547">Nucleotide-binding</keyword>
<dbReference type="SUPFAM" id="SSF52540">
    <property type="entry name" value="P-loop containing nucleoside triphosphate hydrolases"/>
    <property type="match status" value="1"/>
</dbReference>
<dbReference type="GO" id="GO:0016787">
    <property type="term" value="F:hydrolase activity"/>
    <property type="evidence" value="ECO:0007669"/>
    <property type="project" value="UniProtKB-KW"/>
</dbReference>
<gene>
    <name evidence="9" type="ORF">Nepgr_024471</name>
</gene>
<evidence type="ECO:0000259" key="8">
    <source>
        <dbReference type="SMART" id="SM00517"/>
    </source>
</evidence>
<feature type="compositionally biased region" description="Basic and acidic residues" evidence="5">
    <location>
        <begin position="49"/>
        <end position="58"/>
    </location>
</feature>
<dbReference type="Pfam" id="PF00270">
    <property type="entry name" value="DEAD"/>
    <property type="match status" value="1"/>
</dbReference>
<organism evidence="9 10">
    <name type="scientific">Nepenthes gracilis</name>
    <name type="common">Slender pitcher plant</name>
    <dbReference type="NCBI Taxonomy" id="150966"/>
    <lineage>
        <taxon>Eukaryota</taxon>
        <taxon>Viridiplantae</taxon>
        <taxon>Streptophyta</taxon>
        <taxon>Embryophyta</taxon>
        <taxon>Tracheophyta</taxon>
        <taxon>Spermatophyta</taxon>
        <taxon>Magnoliopsida</taxon>
        <taxon>eudicotyledons</taxon>
        <taxon>Gunneridae</taxon>
        <taxon>Pentapetalae</taxon>
        <taxon>Caryophyllales</taxon>
        <taxon>Nepenthaceae</taxon>
        <taxon>Nepenthes</taxon>
    </lineage>
</organism>
<comment type="caution">
    <text evidence="9">The sequence shown here is derived from an EMBL/GenBank/DDBJ whole genome shotgun (WGS) entry which is preliminary data.</text>
</comment>
<keyword evidence="2" id="KW-0378">Hydrolase</keyword>
<evidence type="ECO:0008006" key="11">
    <source>
        <dbReference type="Google" id="ProtNLM"/>
    </source>
</evidence>
<dbReference type="EMBL" id="BSYO01000025">
    <property type="protein sequence ID" value="GMH22628.1"/>
    <property type="molecule type" value="Genomic_DNA"/>
</dbReference>
<sequence length="362" mass="39940">MDAKRAAWKTVLRLSLCSNLLSLSKSGKPSCSFRQLSDFSATGSTKTPKITERTDPESSKPSVRDSAILEKFKLRRLKGSLEAIPQTKFPKSESPPSNSAAGHSSEVVSSFEELGVRKEVREAVEEMGVFVPSELQCVGIPAILERKNVVLSSSPGTGRTLAYLLPVLQLLITDEVVNDTKPKHPRAVVLCPTEELSNQVFYMAKFISDSVKKKFQLESNDQKLKVPMDLSNALIGMLFGTPSEVLQQIEEGNMMANDVKYLVLDDADTMFACGLSPQIRKIISLFETNLSKTGLAEFQIVMITSAITKMIGEQYTEIFERDCAGKVAALLLEMDQTEAFRLTMSLEALKKKLCEAIDTLRS</sequence>
<dbReference type="InterPro" id="IPR014001">
    <property type="entry name" value="Helicase_ATP-bd"/>
</dbReference>
<reference evidence="9" key="1">
    <citation type="submission" date="2023-05" db="EMBL/GenBank/DDBJ databases">
        <title>Nepenthes gracilis genome sequencing.</title>
        <authorList>
            <person name="Fukushima K."/>
        </authorList>
    </citation>
    <scope>NUCLEOTIDE SEQUENCE</scope>
    <source>
        <strain evidence="9">SING2019-196</strain>
    </source>
</reference>
<dbReference type="AlphaFoldDB" id="A0AAD3T490"/>
<dbReference type="InterPro" id="IPR002004">
    <property type="entry name" value="PABP_HYD_C"/>
</dbReference>
<dbReference type="SMART" id="SM00517">
    <property type="entry name" value="PolyA"/>
    <property type="match status" value="1"/>
</dbReference>
<evidence type="ECO:0000256" key="1">
    <source>
        <dbReference type="ARBA" id="ARBA00022741"/>
    </source>
</evidence>
<keyword evidence="6" id="KW-0732">Signal</keyword>
<feature type="domain" description="PABC" evidence="8">
    <location>
        <begin position="303"/>
        <end position="362"/>
    </location>
</feature>
<evidence type="ECO:0000313" key="10">
    <source>
        <dbReference type="Proteomes" id="UP001279734"/>
    </source>
</evidence>
<evidence type="ECO:0000256" key="2">
    <source>
        <dbReference type="ARBA" id="ARBA00022801"/>
    </source>
</evidence>
<dbReference type="InterPro" id="IPR011545">
    <property type="entry name" value="DEAD/DEAH_box_helicase_dom"/>
</dbReference>
<dbReference type="GO" id="GO:0003723">
    <property type="term" value="F:RNA binding"/>
    <property type="evidence" value="ECO:0007669"/>
    <property type="project" value="InterPro"/>
</dbReference>
<dbReference type="Proteomes" id="UP001279734">
    <property type="component" value="Unassembled WGS sequence"/>
</dbReference>
<dbReference type="PANTHER" id="PTHR47960">
    <property type="entry name" value="DEAD-BOX ATP-DEPENDENT RNA HELICASE 50"/>
    <property type="match status" value="1"/>
</dbReference>
<accession>A0AAD3T490</accession>
<keyword evidence="3" id="KW-0347">Helicase</keyword>
<dbReference type="SUPFAM" id="SSF63570">
    <property type="entry name" value="PABC (PABP) domain"/>
    <property type="match status" value="1"/>
</dbReference>
<feature type="region of interest" description="Disordered" evidence="5">
    <location>
        <begin position="85"/>
        <end position="106"/>
    </location>
</feature>
<dbReference type="Pfam" id="PF00658">
    <property type="entry name" value="MLLE"/>
    <property type="match status" value="1"/>
</dbReference>